<reference evidence="2 3" key="1">
    <citation type="journal article" date="2006" name="Science">
        <title>Phytophthora genome sequences uncover evolutionary origins and mechanisms of pathogenesis.</title>
        <authorList>
            <person name="Tyler B.M."/>
            <person name="Tripathy S."/>
            <person name="Zhang X."/>
            <person name="Dehal P."/>
            <person name="Jiang R.H."/>
            <person name="Aerts A."/>
            <person name="Arredondo F.D."/>
            <person name="Baxter L."/>
            <person name="Bensasson D."/>
            <person name="Beynon J.L."/>
            <person name="Chapman J."/>
            <person name="Damasceno C.M."/>
            <person name="Dorrance A.E."/>
            <person name="Dou D."/>
            <person name="Dickerman A.W."/>
            <person name="Dubchak I.L."/>
            <person name="Garbelotto M."/>
            <person name="Gijzen M."/>
            <person name="Gordon S.G."/>
            <person name="Govers F."/>
            <person name="Grunwald N.J."/>
            <person name="Huang W."/>
            <person name="Ivors K.L."/>
            <person name="Jones R.W."/>
            <person name="Kamoun S."/>
            <person name="Krampis K."/>
            <person name="Lamour K.H."/>
            <person name="Lee M.K."/>
            <person name="McDonald W.H."/>
            <person name="Medina M."/>
            <person name="Meijer H.J."/>
            <person name="Nordberg E.K."/>
            <person name="Maclean D.J."/>
            <person name="Ospina-Giraldo M.D."/>
            <person name="Morris P.F."/>
            <person name="Phuntumart V."/>
            <person name="Putnam N.H."/>
            <person name="Rash S."/>
            <person name="Rose J.K."/>
            <person name="Sakihama Y."/>
            <person name="Salamov A.A."/>
            <person name="Savidor A."/>
            <person name="Scheuring C.F."/>
            <person name="Smith B.M."/>
            <person name="Sobral B.W."/>
            <person name="Terry A."/>
            <person name="Torto-Alalibo T.A."/>
            <person name="Win J."/>
            <person name="Xu Z."/>
            <person name="Zhang H."/>
            <person name="Grigoriev I.V."/>
            <person name="Rokhsar D.S."/>
            <person name="Boore J.L."/>
        </authorList>
    </citation>
    <scope>NUCLEOTIDE SEQUENCE [LARGE SCALE GENOMIC DNA]</scope>
    <source>
        <strain evidence="2 3">P6497</strain>
    </source>
</reference>
<keyword evidence="1" id="KW-0812">Transmembrane</keyword>
<feature type="transmembrane region" description="Helical" evidence="1">
    <location>
        <begin position="244"/>
        <end position="265"/>
    </location>
</feature>
<gene>
    <name evidence="2" type="ORF">PHYSODRAFT_306181</name>
</gene>
<sequence>MLALYCIPELPRRFRRLVPISAVISAAYTAVYYATASTLGFPVPFSGLVFVTPWVLFIVVALWLSSDQRVSAAQCERIFSCPGSSHGAGSTCDKTPREIALVPSHVPPSRHPADTNSSAKPRDEVFGHLVSKLSDDFVKMWRITKLSATITLSVSSSIDNFGYRGPRSAKKSLIKIVVGGKQPLRKKVSSNNTVEPIKSILPLFEPRDPALPSKRVLQDLSVEERQRFVLETCRILRRVETLLVVEYIEVIVPVLYAFFVFPAIYKAVVYYLPNRAYFSNLRELSSPLP</sequence>
<dbReference type="EMBL" id="JH159161">
    <property type="protein sequence ID" value="EGZ08114.1"/>
    <property type="molecule type" value="Genomic_DNA"/>
</dbReference>
<dbReference type="KEGG" id="psoj:PHYSODRAFT_306181"/>
<evidence type="ECO:0000313" key="2">
    <source>
        <dbReference type="EMBL" id="EGZ08114.1"/>
    </source>
</evidence>
<dbReference type="Proteomes" id="UP000002640">
    <property type="component" value="Unassembled WGS sequence"/>
</dbReference>
<dbReference type="InParanoid" id="G5A888"/>
<evidence type="ECO:0000313" key="3">
    <source>
        <dbReference type="Proteomes" id="UP000002640"/>
    </source>
</evidence>
<accession>G5A888</accession>
<evidence type="ECO:0000256" key="1">
    <source>
        <dbReference type="SAM" id="Phobius"/>
    </source>
</evidence>
<keyword evidence="1" id="KW-1133">Transmembrane helix</keyword>
<name>G5A888_PHYSP</name>
<proteinExistence type="predicted"/>
<dbReference type="RefSeq" id="XP_009536286.1">
    <property type="nucleotide sequence ID" value="XM_009537991.1"/>
</dbReference>
<protein>
    <recommendedName>
        <fullName evidence="4">Transmembrane protein</fullName>
    </recommendedName>
</protein>
<evidence type="ECO:0008006" key="4">
    <source>
        <dbReference type="Google" id="ProtNLM"/>
    </source>
</evidence>
<dbReference type="AlphaFoldDB" id="G5A888"/>
<feature type="transmembrane region" description="Helical" evidence="1">
    <location>
        <begin position="17"/>
        <end position="35"/>
    </location>
</feature>
<feature type="transmembrane region" description="Helical" evidence="1">
    <location>
        <begin position="41"/>
        <end position="64"/>
    </location>
</feature>
<keyword evidence="3" id="KW-1185">Reference proteome</keyword>
<dbReference type="GeneID" id="20642659"/>
<keyword evidence="1" id="KW-0472">Membrane</keyword>
<organism evidence="2 3">
    <name type="scientific">Phytophthora sojae (strain P6497)</name>
    <name type="common">Soybean stem and root rot agent</name>
    <name type="synonym">Phytophthora megasperma f. sp. glycines</name>
    <dbReference type="NCBI Taxonomy" id="1094619"/>
    <lineage>
        <taxon>Eukaryota</taxon>
        <taxon>Sar</taxon>
        <taxon>Stramenopiles</taxon>
        <taxon>Oomycota</taxon>
        <taxon>Peronosporomycetes</taxon>
        <taxon>Peronosporales</taxon>
        <taxon>Peronosporaceae</taxon>
        <taxon>Phytophthora</taxon>
    </lineage>
</organism>